<dbReference type="EMBL" id="CAJVPW010039525">
    <property type="protein sequence ID" value="CAG8744312.1"/>
    <property type="molecule type" value="Genomic_DNA"/>
</dbReference>
<sequence length="89" mass="10234">IKKKFTVLVSGIGCSSREDLLYSGPGYTSSLIIYRNLETYLIWQQILEDQCSLRVFKGKNEINKYVGKTPTIVWNKYGMCQNQDHLALL</sequence>
<accession>A0ACA9QDN6</accession>
<protein>
    <submittedName>
        <fullName evidence="1">7218_t:CDS:1</fullName>
    </submittedName>
</protein>
<evidence type="ECO:0000313" key="1">
    <source>
        <dbReference type="EMBL" id="CAG8744312.1"/>
    </source>
</evidence>
<feature type="non-terminal residue" evidence="1">
    <location>
        <position position="1"/>
    </location>
</feature>
<feature type="non-terminal residue" evidence="1">
    <location>
        <position position="89"/>
    </location>
</feature>
<comment type="caution">
    <text evidence="1">The sequence shown here is derived from an EMBL/GenBank/DDBJ whole genome shotgun (WGS) entry which is preliminary data.</text>
</comment>
<reference evidence="1" key="1">
    <citation type="submission" date="2021-06" db="EMBL/GenBank/DDBJ databases">
        <authorList>
            <person name="Kallberg Y."/>
            <person name="Tangrot J."/>
            <person name="Rosling A."/>
        </authorList>
    </citation>
    <scope>NUCLEOTIDE SEQUENCE</scope>
    <source>
        <strain evidence="1">28 12/20/2015</strain>
    </source>
</reference>
<gene>
    <name evidence="1" type="ORF">SPELUC_LOCUS14028</name>
</gene>
<keyword evidence="2" id="KW-1185">Reference proteome</keyword>
<organism evidence="1 2">
    <name type="scientific">Cetraspora pellucida</name>
    <dbReference type="NCBI Taxonomy" id="1433469"/>
    <lineage>
        <taxon>Eukaryota</taxon>
        <taxon>Fungi</taxon>
        <taxon>Fungi incertae sedis</taxon>
        <taxon>Mucoromycota</taxon>
        <taxon>Glomeromycotina</taxon>
        <taxon>Glomeromycetes</taxon>
        <taxon>Diversisporales</taxon>
        <taxon>Gigasporaceae</taxon>
        <taxon>Cetraspora</taxon>
    </lineage>
</organism>
<dbReference type="Proteomes" id="UP000789366">
    <property type="component" value="Unassembled WGS sequence"/>
</dbReference>
<name>A0ACA9QDN6_9GLOM</name>
<evidence type="ECO:0000313" key="2">
    <source>
        <dbReference type="Proteomes" id="UP000789366"/>
    </source>
</evidence>
<proteinExistence type="predicted"/>